<sequence length="56" mass="6908">MFLLRARSFNWDSKAKRCYESVKQRVLAICKPKLLIEQLYMYTITLETRRRIHKFN</sequence>
<comment type="caution">
    <text evidence="1">The sequence shown here is derived from an EMBL/GenBank/DDBJ whole genome shotgun (WGS) entry which is preliminary data.</text>
</comment>
<dbReference type="AlphaFoldDB" id="A0A8B6G1P7"/>
<name>A0A8B6G1P7_MYTGA</name>
<dbReference type="EMBL" id="UYJE01007727">
    <property type="protein sequence ID" value="VDI57458.1"/>
    <property type="molecule type" value="Genomic_DNA"/>
</dbReference>
<evidence type="ECO:0000313" key="1">
    <source>
        <dbReference type="EMBL" id="VDI57458.1"/>
    </source>
</evidence>
<gene>
    <name evidence="1" type="ORF">MGAL_10B025701</name>
</gene>
<organism evidence="1 2">
    <name type="scientific">Mytilus galloprovincialis</name>
    <name type="common">Mediterranean mussel</name>
    <dbReference type="NCBI Taxonomy" id="29158"/>
    <lineage>
        <taxon>Eukaryota</taxon>
        <taxon>Metazoa</taxon>
        <taxon>Spiralia</taxon>
        <taxon>Lophotrochozoa</taxon>
        <taxon>Mollusca</taxon>
        <taxon>Bivalvia</taxon>
        <taxon>Autobranchia</taxon>
        <taxon>Pteriomorphia</taxon>
        <taxon>Mytilida</taxon>
        <taxon>Mytiloidea</taxon>
        <taxon>Mytilidae</taxon>
        <taxon>Mytilinae</taxon>
        <taxon>Mytilus</taxon>
    </lineage>
</organism>
<reference evidence="1" key="1">
    <citation type="submission" date="2018-11" db="EMBL/GenBank/DDBJ databases">
        <authorList>
            <person name="Alioto T."/>
            <person name="Alioto T."/>
        </authorList>
    </citation>
    <scope>NUCLEOTIDE SEQUENCE</scope>
</reference>
<keyword evidence="2" id="KW-1185">Reference proteome</keyword>
<protein>
    <submittedName>
        <fullName evidence="1">Uncharacterized protein</fullName>
    </submittedName>
</protein>
<accession>A0A8B6G1P7</accession>
<evidence type="ECO:0000313" key="2">
    <source>
        <dbReference type="Proteomes" id="UP000596742"/>
    </source>
</evidence>
<proteinExistence type="predicted"/>
<dbReference type="Proteomes" id="UP000596742">
    <property type="component" value="Unassembled WGS sequence"/>
</dbReference>